<dbReference type="PANTHER" id="PTHR44103:SF1">
    <property type="entry name" value="PROPROTEIN CONVERTASE P"/>
    <property type="match status" value="1"/>
</dbReference>
<feature type="chain" id="PRO_5046722457" evidence="2">
    <location>
        <begin position="34"/>
        <end position="743"/>
    </location>
</feature>
<proteinExistence type="predicted"/>
<evidence type="ECO:0000313" key="3">
    <source>
        <dbReference type="EMBL" id="UZX22384.1"/>
    </source>
</evidence>
<dbReference type="InterPro" id="IPR013517">
    <property type="entry name" value="FG-GAP"/>
</dbReference>
<dbReference type="RefSeq" id="WP_229884789.1">
    <property type="nucleotide sequence ID" value="NZ_BMUH01000001.1"/>
</dbReference>
<gene>
    <name evidence="3" type="ORF">LDH80_17320</name>
</gene>
<sequence>MSRAHASRRRLGAAVTAALAVTVGTLVAVPAEATPTALTAVSQSTGQDAVVPFPASGYVFGAGPTGFLGYQLVDGKSVFQWTRYADGTVTTLPAGDYTPGPRTDIVRKAEGAVHKLYDMATGADPVVIDTSVLGEGYVAVGTAGSSLVMTKPNTTGGQDVRLVSKPQDTVIDRRVTGLPENAAISRVSVDSPEAAVVLYSLTENGAVTNRAAVVDLTAGTVVSAYDTPAADEIRSIALSATHLAWVEKRTEYASTLVTVRRDTGATERVPLKAAFKSVLISIVGDWVTYGLTGGYDASSADPMHALTARSLTTGATVKLLDDLKNHTPGPDGTQMVRGGTVAGGEGLYRISVGADGTPAAQLVASTGIPTAYSVVSESVPAVIDFDRDPGPVSMTWTLSRSRGSVQVELVHTATGRKITLFDHSGGAPAVRTVTWDGTFVTHNPSVPAEYIVPAPNGDYTWKMTGRPSNGIGPLLKTGTFKIVRKAVPHDFNDNGTPDILVREHDGALSLYNTSQPLGAWTAEPPTPLGTGWNVYDRLVTPGNVAGTPQSDIVARDKSGVLWLHQGTGRALAPRVRIGGGWGVYRQITGGSDLDGDGRPDLLATDGAGALWLYKGTGSATAPFAARTQIGRGWGIYNQITAVGDIAGGPAGDLVARDTSGVLWLYLGKGDGTFAPRTRIGGGWNTYDAIVGFGDADRDGRADLLASDEGSTYVYKGTGNWRAPFEARRAVYSHDTIDWSAPVF</sequence>
<dbReference type="Pfam" id="PF13517">
    <property type="entry name" value="FG-GAP_3"/>
    <property type="match status" value="2"/>
</dbReference>
<dbReference type="SUPFAM" id="SSF69318">
    <property type="entry name" value="Integrin alpha N-terminal domain"/>
    <property type="match status" value="1"/>
</dbReference>
<evidence type="ECO:0000313" key="4">
    <source>
        <dbReference type="Proteomes" id="UP001164506"/>
    </source>
</evidence>
<dbReference type="InterPro" id="IPR028994">
    <property type="entry name" value="Integrin_alpha_N"/>
</dbReference>
<dbReference type="PROSITE" id="PS51318">
    <property type="entry name" value="TAT"/>
    <property type="match status" value="1"/>
</dbReference>
<reference evidence="3" key="1">
    <citation type="submission" date="2021-09" db="EMBL/GenBank/DDBJ databases">
        <title>Complete genome sequence and metabolic characterization of Streptomyces tanashiensis DSM 731 the producer of antibacterial Kalafungin and diverse secondary metabolites.</title>
        <authorList>
            <person name="Abbasi M.N."/>
            <person name="Anwar M.N."/>
            <person name="Alam K."/>
            <person name="Shoaib M."/>
            <person name="Lin Z."/>
            <person name="Hayat M."/>
            <person name="Ali M.I."/>
            <person name="Malik H.M.T."/>
            <person name="Ahmed I."/>
            <person name="Li A."/>
            <person name="Hailong Wang H."/>
            <person name="Zhang Y."/>
        </authorList>
    </citation>
    <scope>NUCLEOTIDE SEQUENCE</scope>
    <source>
        <strain evidence="3">Kala</strain>
    </source>
</reference>
<dbReference type="PANTHER" id="PTHR44103">
    <property type="entry name" value="PROPROTEIN CONVERTASE P"/>
    <property type="match status" value="1"/>
</dbReference>
<keyword evidence="4" id="KW-1185">Reference proteome</keyword>
<dbReference type="InterPro" id="IPR006311">
    <property type="entry name" value="TAT_signal"/>
</dbReference>
<name>A0ABY6QYX5_9ACTN</name>
<dbReference type="EMBL" id="CP084204">
    <property type="protein sequence ID" value="UZX22384.1"/>
    <property type="molecule type" value="Genomic_DNA"/>
</dbReference>
<evidence type="ECO:0000256" key="2">
    <source>
        <dbReference type="SAM" id="SignalP"/>
    </source>
</evidence>
<organism evidence="3 4">
    <name type="scientific">Streptomyces tanashiensis</name>
    <dbReference type="NCBI Taxonomy" id="67367"/>
    <lineage>
        <taxon>Bacteria</taxon>
        <taxon>Bacillati</taxon>
        <taxon>Actinomycetota</taxon>
        <taxon>Actinomycetes</taxon>
        <taxon>Kitasatosporales</taxon>
        <taxon>Streptomycetaceae</taxon>
        <taxon>Streptomyces</taxon>
    </lineage>
</organism>
<accession>A0ABY6QYX5</accession>
<dbReference type="GeneID" id="95601232"/>
<evidence type="ECO:0000256" key="1">
    <source>
        <dbReference type="ARBA" id="ARBA00022729"/>
    </source>
</evidence>
<protein>
    <submittedName>
        <fullName evidence="3">VCBS repeat-containing protein</fullName>
    </submittedName>
</protein>
<dbReference type="Gene3D" id="2.115.10.10">
    <property type="entry name" value="Tachylectin 2"/>
    <property type="match status" value="1"/>
</dbReference>
<dbReference type="Proteomes" id="UP001164506">
    <property type="component" value="Chromosome"/>
</dbReference>
<keyword evidence="1 2" id="KW-0732">Signal</keyword>
<feature type="signal peptide" evidence="2">
    <location>
        <begin position="1"/>
        <end position="33"/>
    </location>
</feature>